<dbReference type="PROSITE" id="PS50011">
    <property type="entry name" value="PROTEIN_KINASE_DOM"/>
    <property type="match status" value="1"/>
</dbReference>
<evidence type="ECO:0000256" key="2">
    <source>
        <dbReference type="ARBA" id="ARBA00022527"/>
    </source>
</evidence>
<keyword evidence="10" id="KW-1185">Reference proteome</keyword>
<keyword evidence="5 9" id="KW-0418">Kinase</keyword>
<evidence type="ECO:0000259" key="8">
    <source>
        <dbReference type="PROSITE" id="PS50011"/>
    </source>
</evidence>
<organism evidence="9 10">
    <name type="scientific">Goodfellowiella coeruleoviolacea</name>
    <dbReference type="NCBI Taxonomy" id="334858"/>
    <lineage>
        <taxon>Bacteria</taxon>
        <taxon>Bacillati</taxon>
        <taxon>Actinomycetota</taxon>
        <taxon>Actinomycetes</taxon>
        <taxon>Pseudonocardiales</taxon>
        <taxon>Pseudonocardiaceae</taxon>
        <taxon>Goodfellowiella</taxon>
    </lineage>
</organism>
<reference evidence="9" key="1">
    <citation type="submission" date="2022-06" db="EMBL/GenBank/DDBJ databases">
        <title>Genomic Encyclopedia of Archaeal and Bacterial Type Strains, Phase II (KMG-II): from individual species to whole genera.</title>
        <authorList>
            <person name="Goeker M."/>
        </authorList>
    </citation>
    <scope>NUCLEOTIDE SEQUENCE</scope>
    <source>
        <strain evidence="9">DSM 43935</strain>
    </source>
</reference>
<dbReference type="EMBL" id="JAMTCK010000010">
    <property type="protein sequence ID" value="MCP2167445.1"/>
    <property type="molecule type" value="Genomic_DNA"/>
</dbReference>
<dbReference type="RefSeq" id="WP_253774342.1">
    <property type="nucleotide sequence ID" value="NZ_JAMTCK010000010.1"/>
</dbReference>
<dbReference type="Gene3D" id="3.30.200.20">
    <property type="entry name" value="Phosphorylase Kinase, domain 1"/>
    <property type="match status" value="1"/>
</dbReference>
<accession>A0AAE3GHG2</accession>
<dbReference type="Pfam" id="PF00069">
    <property type="entry name" value="Pkinase"/>
    <property type="match status" value="1"/>
</dbReference>
<dbReference type="GO" id="GO:0005524">
    <property type="term" value="F:ATP binding"/>
    <property type="evidence" value="ECO:0007669"/>
    <property type="project" value="UniProtKB-KW"/>
</dbReference>
<sequence length="613" mass="64356">MSEEQGHTHPARARPGFHVGPPDDPDRYRLDEAVGRGGEGEVWLATTARRDGSTRHRWAVKVLHAEHLQAGHDESPAQALARWHARVSESLDETSQLQHGVAGVVGASHVFIGAEPHPPGDEGDARTLYVVSPWIEGRNLVHWLKEQPTFEQVCAVAARLAEIVDGLASGPLAVVHRDISPANVVVQPSGSVCLIDFTFAVPTRSGPVTAIRNPGYTAPEARAGSGSPEADRYSFGAVVHFLLTGRPPDESNAEADSRATLVRANFPAAVADHVAALLATDPARRPTALVPWVAELADKGAVRSRSLHYGDLDLAVDGSNTTVVTASGTTVLSRARLGAGAMWALVPDREAPTAPVSLRSATDGTGTTVDFVVDKAERLWVGRAGEWRDAGGAAPAGGIAIVRLANGSTAAFTVDPVADRLTRTEVRVDGSLRRVAAGPHARRVLAAANDADGEPVVVAVAPDGELVGVAADDVRRLGPTGIAVAALCLNTWGELQCFAVPADTGGVITLDQLHGSWTPSGDVEVPGRVIDLACVGHRDGVTVAVACDEGLWVATHSDGLPAQWQRLTDQPCHRVALGVGAAWRLRLAAIVDGRVAVATEDFTGRWSTALRTL</sequence>
<feature type="domain" description="Protein kinase" evidence="8">
    <location>
        <begin position="28"/>
        <end position="297"/>
    </location>
</feature>
<feature type="region of interest" description="Disordered" evidence="7">
    <location>
        <begin position="1"/>
        <end position="27"/>
    </location>
</feature>
<keyword evidence="4" id="KW-0547">Nucleotide-binding</keyword>
<evidence type="ECO:0000256" key="4">
    <source>
        <dbReference type="ARBA" id="ARBA00022741"/>
    </source>
</evidence>
<keyword evidence="3" id="KW-0808">Transferase</keyword>
<dbReference type="SUPFAM" id="SSF56112">
    <property type="entry name" value="Protein kinase-like (PK-like)"/>
    <property type="match status" value="1"/>
</dbReference>
<dbReference type="PANTHER" id="PTHR43289">
    <property type="entry name" value="MITOGEN-ACTIVATED PROTEIN KINASE KINASE KINASE 20-RELATED"/>
    <property type="match status" value="1"/>
</dbReference>
<gene>
    <name evidence="9" type="ORF">LX83_004318</name>
</gene>
<evidence type="ECO:0000313" key="10">
    <source>
        <dbReference type="Proteomes" id="UP001206128"/>
    </source>
</evidence>
<evidence type="ECO:0000256" key="1">
    <source>
        <dbReference type="ARBA" id="ARBA00012513"/>
    </source>
</evidence>
<keyword evidence="2" id="KW-0723">Serine/threonine-protein kinase</keyword>
<evidence type="ECO:0000256" key="3">
    <source>
        <dbReference type="ARBA" id="ARBA00022679"/>
    </source>
</evidence>
<evidence type="ECO:0000256" key="7">
    <source>
        <dbReference type="SAM" id="MobiDB-lite"/>
    </source>
</evidence>
<dbReference type="PANTHER" id="PTHR43289:SF6">
    <property type="entry name" value="SERINE_THREONINE-PROTEIN KINASE NEKL-3"/>
    <property type="match status" value="1"/>
</dbReference>
<dbReference type="InterPro" id="IPR008266">
    <property type="entry name" value="Tyr_kinase_AS"/>
</dbReference>
<evidence type="ECO:0000313" key="9">
    <source>
        <dbReference type="EMBL" id="MCP2167445.1"/>
    </source>
</evidence>
<dbReference type="Proteomes" id="UP001206128">
    <property type="component" value="Unassembled WGS sequence"/>
</dbReference>
<proteinExistence type="predicted"/>
<evidence type="ECO:0000256" key="5">
    <source>
        <dbReference type="ARBA" id="ARBA00022777"/>
    </source>
</evidence>
<comment type="caution">
    <text evidence="9">The sequence shown here is derived from an EMBL/GenBank/DDBJ whole genome shotgun (WGS) entry which is preliminary data.</text>
</comment>
<dbReference type="InterPro" id="IPR011009">
    <property type="entry name" value="Kinase-like_dom_sf"/>
</dbReference>
<keyword evidence="6" id="KW-0067">ATP-binding</keyword>
<dbReference type="PROSITE" id="PS00109">
    <property type="entry name" value="PROTEIN_KINASE_TYR"/>
    <property type="match status" value="1"/>
</dbReference>
<name>A0AAE3GHG2_9PSEU</name>
<protein>
    <recommendedName>
        <fullName evidence="1">non-specific serine/threonine protein kinase</fullName>
        <ecNumber evidence="1">2.7.11.1</ecNumber>
    </recommendedName>
</protein>
<dbReference type="Gene3D" id="1.10.510.10">
    <property type="entry name" value="Transferase(Phosphotransferase) domain 1"/>
    <property type="match status" value="1"/>
</dbReference>
<evidence type="ECO:0000256" key="6">
    <source>
        <dbReference type="ARBA" id="ARBA00022840"/>
    </source>
</evidence>
<dbReference type="AlphaFoldDB" id="A0AAE3GHG2"/>
<dbReference type="InterPro" id="IPR000719">
    <property type="entry name" value="Prot_kinase_dom"/>
</dbReference>
<dbReference type="EC" id="2.7.11.1" evidence="1"/>
<dbReference type="SMART" id="SM00220">
    <property type="entry name" value="S_TKc"/>
    <property type="match status" value="1"/>
</dbReference>
<dbReference type="GO" id="GO:0004674">
    <property type="term" value="F:protein serine/threonine kinase activity"/>
    <property type="evidence" value="ECO:0007669"/>
    <property type="project" value="UniProtKB-KW"/>
</dbReference>